<proteinExistence type="predicted"/>
<evidence type="ECO:0000256" key="1">
    <source>
        <dbReference type="SAM" id="MobiDB-lite"/>
    </source>
</evidence>
<feature type="compositionally biased region" description="Polar residues" evidence="1">
    <location>
        <begin position="1"/>
        <end position="10"/>
    </location>
</feature>
<dbReference type="EMBL" id="JAVRRA010016423">
    <property type="protein sequence ID" value="KAK5202080.1"/>
    <property type="molecule type" value="Genomic_DNA"/>
</dbReference>
<name>A0ABR0LR07_9PEZI</name>
<comment type="caution">
    <text evidence="2">The sequence shown here is derived from an EMBL/GenBank/DDBJ whole genome shotgun (WGS) entry which is preliminary data.</text>
</comment>
<gene>
    <name evidence="2" type="ORF">LTR16_000471</name>
</gene>
<feature type="region of interest" description="Disordered" evidence="1">
    <location>
        <begin position="1"/>
        <end position="24"/>
    </location>
</feature>
<evidence type="ECO:0000313" key="3">
    <source>
        <dbReference type="Proteomes" id="UP001357485"/>
    </source>
</evidence>
<sequence>MVNLKPSGSATVDPKPQYGHLSEIDPDFAPLREAADAQFEQLWQMPMDEFKMAWLTTPPALPPNCPVPGKHIEIIDQKAPVRDGTQVGIRIYRPIKPQSGAALYLKAHGGVSVVTGARRNR</sequence>
<protein>
    <submittedName>
        <fullName evidence="2">Uncharacterized protein</fullName>
    </submittedName>
</protein>
<organism evidence="2 3">
    <name type="scientific">Cryomyces antarcticus</name>
    <dbReference type="NCBI Taxonomy" id="329879"/>
    <lineage>
        <taxon>Eukaryota</taxon>
        <taxon>Fungi</taxon>
        <taxon>Dikarya</taxon>
        <taxon>Ascomycota</taxon>
        <taxon>Pezizomycotina</taxon>
        <taxon>Dothideomycetes</taxon>
        <taxon>Dothideomycetes incertae sedis</taxon>
        <taxon>Cryomyces</taxon>
    </lineage>
</organism>
<accession>A0ABR0LR07</accession>
<keyword evidence="3" id="KW-1185">Reference proteome</keyword>
<evidence type="ECO:0000313" key="2">
    <source>
        <dbReference type="EMBL" id="KAK5202080.1"/>
    </source>
</evidence>
<reference evidence="2 3" key="1">
    <citation type="submission" date="2023-08" db="EMBL/GenBank/DDBJ databases">
        <title>Black Yeasts Isolated from many extreme environments.</title>
        <authorList>
            <person name="Coleine C."/>
            <person name="Stajich J.E."/>
            <person name="Selbmann L."/>
        </authorList>
    </citation>
    <scope>NUCLEOTIDE SEQUENCE [LARGE SCALE GENOMIC DNA]</scope>
    <source>
        <strain evidence="2 3">CCFEE 536</strain>
    </source>
</reference>
<dbReference type="Proteomes" id="UP001357485">
    <property type="component" value="Unassembled WGS sequence"/>
</dbReference>